<organism evidence="1 2">
    <name type="scientific">Marinomonas posidonica (strain CECT 7376 / NCIMB 14433 / IVIA-Po-181)</name>
    <dbReference type="NCBI Taxonomy" id="491952"/>
    <lineage>
        <taxon>Bacteria</taxon>
        <taxon>Pseudomonadati</taxon>
        <taxon>Pseudomonadota</taxon>
        <taxon>Gammaproteobacteria</taxon>
        <taxon>Oceanospirillales</taxon>
        <taxon>Oceanospirillaceae</taxon>
        <taxon>Marinomonas</taxon>
    </lineage>
</organism>
<dbReference type="HOGENOM" id="CLU_1914568_0_0_6"/>
<proteinExistence type="predicted"/>
<evidence type="ECO:0000313" key="1">
    <source>
        <dbReference type="EMBL" id="AEF54855.1"/>
    </source>
</evidence>
<reference evidence="1 2" key="1">
    <citation type="journal article" date="2012" name="Stand. Genomic Sci.">
        <title>Complete genome sequence of Marinomonas posidonica type strain (IVIA-Po-181(T)).</title>
        <authorList>
            <person name="Lucas-Elio P."/>
            <person name="Goodwin L."/>
            <person name="Woyke T."/>
            <person name="Pitluck S."/>
            <person name="Nolan M."/>
            <person name="Kyrpides N.C."/>
            <person name="Detter J.C."/>
            <person name="Copeland A."/>
            <person name="Lu M."/>
            <person name="Bruce D."/>
            <person name="Detter C."/>
            <person name="Tapia R."/>
            <person name="Han S."/>
            <person name="Land M.L."/>
            <person name="Ivanova N."/>
            <person name="Mikhailova N."/>
            <person name="Johnston A.W."/>
            <person name="Sanchez-Amat A."/>
        </authorList>
    </citation>
    <scope>NUCLEOTIDE SEQUENCE [LARGE SCALE GENOMIC DNA]</scope>
    <source>
        <strain evidence="2">CECT 7376 / NCIMB 14433 / IVIA-Po-181</strain>
    </source>
</reference>
<keyword evidence="2" id="KW-1185">Reference proteome</keyword>
<dbReference type="KEGG" id="mpc:Mar181_1817"/>
<evidence type="ECO:0000313" key="2">
    <source>
        <dbReference type="Proteomes" id="UP000009230"/>
    </source>
</evidence>
<accession>F6D148</accession>
<dbReference type="STRING" id="491952.Mar181_1817"/>
<dbReference type="AlphaFoldDB" id="F6D148"/>
<dbReference type="Proteomes" id="UP000009230">
    <property type="component" value="Chromosome"/>
</dbReference>
<dbReference type="EMBL" id="CP002771">
    <property type="protein sequence ID" value="AEF54855.1"/>
    <property type="molecule type" value="Genomic_DNA"/>
</dbReference>
<protein>
    <submittedName>
        <fullName evidence="1">Uncharacterized protein</fullName>
    </submittedName>
</protein>
<gene>
    <name evidence="1" type="ordered locus">Mar181_1817</name>
</gene>
<name>F6D148_MARPP</name>
<sequence>MDVKGGVVVDTDSSEAGKMYLDVNGESKTSQIDTLGHEVLETQDFQGKGNGILFSNSEDTQEALGDAFGNQLADRINQAAGGDLDSTGGSASINDKWPATAFSKVLIMPIKLAMPKSITGSFMHQKFLRLKM</sequence>
<dbReference type="RefSeq" id="WP_013796330.1">
    <property type="nucleotide sequence ID" value="NC_015559.1"/>
</dbReference>